<dbReference type="OrthoDB" id="10262413at2759"/>
<dbReference type="GO" id="GO:0005737">
    <property type="term" value="C:cytoplasm"/>
    <property type="evidence" value="ECO:0007669"/>
    <property type="project" value="TreeGrafter"/>
</dbReference>
<sequence length="371" mass="39896">MSGKTPIFIIGATGYIGGTVLSRLLAHHNAHTFDITALVRSPEKAKILKERFGVHSAVGSFEDTALLEQLSANAHVVLSMADSDDVAAMQAILQGLKKRHESTGDVPVLIHTSGTGQLIDGQETKGMAATDLIYDDTNFDQMASIKPTAFHRDVDLLTFAADAEGYCRTYVVLPSTIYGTAHNALVAAGVQNPRSIQIPMLAKASLHRGRAGMVGAGLSRWPNVHIDDVADLYIILLDAIASKGADAVDHGARGCYFAENGEHAAYEISRAIGEAMVALGRASDPEPTPFTDDELKHYFGSVEMGHYWGTNSRCRAAHARTLGWAPRYATRDMIASVSGEVEAIVEARSYETFKAQFSKPILARFNIPGDA</sequence>
<accession>A0A9P3GML3</accession>
<reference evidence="2 3" key="1">
    <citation type="submission" date="2021-08" db="EMBL/GenBank/DDBJ databases">
        <title>Draft Genome Sequence of Phanerochaete sordida strain YK-624.</title>
        <authorList>
            <person name="Mori T."/>
            <person name="Dohra H."/>
            <person name="Suzuki T."/>
            <person name="Kawagishi H."/>
            <person name="Hirai H."/>
        </authorList>
    </citation>
    <scope>NUCLEOTIDE SEQUENCE [LARGE SCALE GENOMIC DNA]</scope>
    <source>
        <strain evidence="2 3">YK-624</strain>
    </source>
</reference>
<dbReference type="SUPFAM" id="SSF51735">
    <property type="entry name" value="NAD(P)-binding Rossmann-fold domains"/>
    <property type="match status" value="1"/>
</dbReference>
<dbReference type="AlphaFoldDB" id="A0A9P3GML3"/>
<name>A0A9P3GML3_9APHY</name>
<evidence type="ECO:0000313" key="2">
    <source>
        <dbReference type="EMBL" id="GJE97531.1"/>
    </source>
</evidence>
<gene>
    <name evidence="2" type="ORF">PsYK624_137520</name>
</gene>
<dbReference type="Gene3D" id="3.40.50.720">
    <property type="entry name" value="NAD(P)-binding Rossmann-like Domain"/>
    <property type="match status" value="1"/>
</dbReference>
<comment type="caution">
    <text evidence="2">The sequence shown here is derived from an EMBL/GenBank/DDBJ whole genome shotgun (WGS) entry which is preliminary data.</text>
</comment>
<dbReference type="PANTHER" id="PTHR48079:SF6">
    <property type="entry name" value="NAD(P)-BINDING DOMAIN-CONTAINING PROTEIN-RELATED"/>
    <property type="match status" value="1"/>
</dbReference>
<dbReference type="InterPro" id="IPR036291">
    <property type="entry name" value="NAD(P)-bd_dom_sf"/>
</dbReference>
<organism evidence="2 3">
    <name type="scientific">Phanerochaete sordida</name>
    <dbReference type="NCBI Taxonomy" id="48140"/>
    <lineage>
        <taxon>Eukaryota</taxon>
        <taxon>Fungi</taxon>
        <taxon>Dikarya</taxon>
        <taxon>Basidiomycota</taxon>
        <taxon>Agaricomycotina</taxon>
        <taxon>Agaricomycetes</taxon>
        <taxon>Polyporales</taxon>
        <taxon>Phanerochaetaceae</taxon>
        <taxon>Phanerochaete</taxon>
    </lineage>
</organism>
<evidence type="ECO:0000313" key="3">
    <source>
        <dbReference type="Proteomes" id="UP000703269"/>
    </source>
</evidence>
<dbReference type="Proteomes" id="UP000703269">
    <property type="component" value="Unassembled WGS sequence"/>
</dbReference>
<dbReference type="InterPro" id="IPR008030">
    <property type="entry name" value="NmrA-like"/>
</dbReference>
<dbReference type="PANTHER" id="PTHR48079">
    <property type="entry name" value="PROTEIN YEEZ"/>
    <property type="match status" value="1"/>
</dbReference>
<dbReference type="InterPro" id="IPR051783">
    <property type="entry name" value="NAD(P)-dependent_oxidoreduct"/>
</dbReference>
<dbReference type="GO" id="GO:0004029">
    <property type="term" value="F:aldehyde dehydrogenase (NAD+) activity"/>
    <property type="evidence" value="ECO:0007669"/>
    <property type="project" value="TreeGrafter"/>
</dbReference>
<dbReference type="EMBL" id="BPQB01000073">
    <property type="protein sequence ID" value="GJE97531.1"/>
    <property type="molecule type" value="Genomic_DNA"/>
</dbReference>
<evidence type="ECO:0000259" key="1">
    <source>
        <dbReference type="Pfam" id="PF05368"/>
    </source>
</evidence>
<protein>
    <submittedName>
        <fullName evidence="2">NAD(P)-binding protein</fullName>
    </submittedName>
</protein>
<feature type="domain" description="NmrA-like" evidence="1">
    <location>
        <begin position="5"/>
        <end position="90"/>
    </location>
</feature>
<keyword evidence="3" id="KW-1185">Reference proteome</keyword>
<proteinExistence type="predicted"/>
<dbReference type="Pfam" id="PF05368">
    <property type="entry name" value="NmrA"/>
    <property type="match status" value="1"/>
</dbReference>